<organism evidence="4 5">
    <name type="scientific">Flavobacterium macrobrachii</name>
    <dbReference type="NCBI Taxonomy" id="591204"/>
    <lineage>
        <taxon>Bacteria</taxon>
        <taxon>Pseudomonadati</taxon>
        <taxon>Bacteroidota</taxon>
        <taxon>Flavobacteriia</taxon>
        <taxon>Flavobacteriales</taxon>
        <taxon>Flavobacteriaceae</taxon>
        <taxon>Flavobacterium</taxon>
    </lineage>
</organism>
<evidence type="ECO:0000259" key="3">
    <source>
        <dbReference type="Pfam" id="PF13649"/>
    </source>
</evidence>
<dbReference type="CDD" id="cd02440">
    <property type="entry name" value="AdoMet_MTases"/>
    <property type="match status" value="1"/>
</dbReference>
<name>A0ABS2D2V2_9FLAO</name>
<accession>A0ABS2D2V2</accession>
<dbReference type="InterPro" id="IPR029063">
    <property type="entry name" value="SAM-dependent_MTases_sf"/>
</dbReference>
<keyword evidence="2" id="KW-0808">Transferase</keyword>
<dbReference type="PANTHER" id="PTHR43861:SF1">
    <property type="entry name" value="TRANS-ACONITATE 2-METHYLTRANSFERASE"/>
    <property type="match status" value="1"/>
</dbReference>
<dbReference type="GO" id="GO:0008168">
    <property type="term" value="F:methyltransferase activity"/>
    <property type="evidence" value="ECO:0007669"/>
    <property type="project" value="UniProtKB-KW"/>
</dbReference>
<dbReference type="PANTHER" id="PTHR43861">
    <property type="entry name" value="TRANS-ACONITATE 2-METHYLTRANSFERASE-RELATED"/>
    <property type="match status" value="1"/>
</dbReference>
<dbReference type="Pfam" id="PF13649">
    <property type="entry name" value="Methyltransf_25"/>
    <property type="match status" value="1"/>
</dbReference>
<comment type="caution">
    <text evidence="4">The sequence shown here is derived from an EMBL/GenBank/DDBJ whole genome shotgun (WGS) entry which is preliminary data.</text>
</comment>
<evidence type="ECO:0000256" key="1">
    <source>
        <dbReference type="ARBA" id="ARBA00022603"/>
    </source>
</evidence>
<proteinExistence type="predicted"/>
<gene>
    <name evidence="4" type="ORF">H9X54_015580</name>
</gene>
<keyword evidence="1 4" id="KW-0489">Methyltransferase</keyword>
<evidence type="ECO:0000313" key="5">
    <source>
        <dbReference type="Proteomes" id="UP000759529"/>
    </source>
</evidence>
<dbReference type="EMBL" id="JACSOD020000507">
    <property type="protein sequence ID" value="MBM6500710.1"/>
    <property type="molecule type" value="Genomic_DNA"/>
</dbReference>
<dbReference type="InterPro" id="IPR041698">
    <property type="entry name" value="Methyltransf_25"/>
</dbReference>
<evidence type="ECO:0000313" key="4">
    <source>
        <dbReference type="EMBL" id="MBM6500710.1"/>
    </source>
</evidence>
<dbReference type="Gene3D" id="3.40.50.150">
    <property type="entry name" value="Vaccinia Virus protein VP39"/>
    <property type="match status" value="1"/>
</dbReference>
<feature type="domain" description="Methyltransferase" evidence="3">
    <location>
        <begin position="60"/>
        <end position="152"/>
    </location>
</feature>
<dbReference type="SUPFAM" id="SSF53335">
    <property type="entry name" value="S-adenosyl-L-methionine-dependent methyltransferases"/>
    <property type="match status" value="1"/>
</dbReference>
<sequence>MIEELFDGSFYIYRMNRNEITLENWNKLAQAYQNKFMEIDLYNDSYDQFCDAIKKDNASVLELGCGPGNITKYILDKKPNYSILATDTAPSMIVLGKINVPNAQFQLLDVRDMKNLHRTFDAIIGGFVVPYLNTEEVKNFIFDSIQLLNDDGILYFSCIEKDTSYSESQTSSDGKITMEVNYHDRSLLMQILEKNQFNIVSVFHIDYPKPNSTSDVHLVIIAQKKS</sequence>
<keyword evidence="5" id="KW-1185">Reference proteome</keyword>
<dbReference type="GO" id="GO:0032259">
    <property type="term" value="P:methylation"/>
    <property type="evidence" value="ECO:0007669"/>
    <property type="project" value="UniProtKB-KW"/>
</dbReference>
<dbReference type="Proteomes" id="UP000759529">
    <property type="component" value="Unassembled WGS sequence"/>
</dbReference>
<evidence type="ECO:0000256" key="2">
    <source>
        <dbReference type="ARBA" id="ARBA00022679"/>
    </source>
</evidence>
<reference evidence="4 5" key="1">
    <citation type="submission" date="2021-02" db="EMBL/GenBank/DDBJ databases">
        <authorList>
            <person name="Jung H.S."/>
            <person name="Chun B.H."/>
            <person name="Jeon C.O."/>
        </authorList>
    </citation>
    <scope>NUCLEOTIDE SEQUENCE [LARGE SCALE GENOMIC DNA]</scope>
    <source>
        <strain evidence="4 5">LMG 25203</strain>
    </source>
</reference>
<dbReference type="RefSeq" id="WP_187656209.1">
    <property type="nucleotide sequence ID" value="NZ_JACSOD020000507.1"/>
</dbReference>
<protein>
    <submittedName>
        <fullName evidence="4">Methyltransferase domain-containing protein</fullName>
    </submittedName>
</protein>